<gene>
    <name evidence="9" type="ORF">NADFUDRAFT_50872</name>
</gene>
<evidence type="ECO:0000256" key="7">
    <source>
        <dbReference type="SAM" id="MobiDB-lite"/>
    </source>
</evidence>
<dbReference type="EMBL" id="KV454409">
    <property type="protein sequence ID" value="ODQ65586.1"/>
    <property type="molecule type" value="Genomic_DNA"/>
</dbReference>
<dbReference type="AlphaFoldDB" id="A0A1E3PJG3"/>
<dbReference type="PANTHER" id="PTHR13286">
    <property type="entry name" value="SAP30"/>
    <property type="match status" value="1"/>
</dbReference>
<keyword evidence="6" id="KW-0539">Nucleus</keyword>
<keyword evidence="10" id="KW-1185">Reference proteome</keyword>
<keyword evidence="4" id="KW-0805">Transcription regulation</keyword>
<evidence type="ECO:0000313" key="9">
    <source>
        <dbReference type="EMBL" id="ODQ65586.1"/>
    </source>
</evidence>
<proteinExistence type="inferred from homology"/>
<keyword evidence="3" id="KW-0678">Repressor</keyword>
<feature type="domain" description="Histone deacetylase complex subunit SAP30 Sin3 binding" evidence="8">
    <location>
        <begin position="86"/>
        <end position="129"/>
    </location>
</feature>
<name>A0A1E3PJG3_9ASCO</name>
<dbReference type="InterPro" id="IPR024145">
    <property type="entry name" value="His_deAcase_SAP30/SAP30L"/>
</dbReference>
<dbReference type="STRING" id="857566.A0A1E3PJG3"/>
<comment type="subcellular location">
    <subcellularLocation>
        <location evidence="1">Nucleus</location>
    </subcellularLocation>
</comment>
<evidence type="ECO:0000256" key="2">
    <source>
        <dbReference type="ARBA" id="ARBA00006283"/>
    </source>
</evidence>
<dbReference type="InterPro" id="IPR038291">
    <property type="entry name" value="SAP30_C_sf"/>
</dbReference>
<accession>A0A1E3PJG3</accession>
<dbReference type="InterPro" id="IPR025718">
    <property type="entry name" value="SAP30_Sin3-bd"/>
</dbReference>
<sequence length="141" mass="15784">MAPTRRKEEPAAKANNRAKVYTAKTEPAAPTSAGRLSTPPTEIIVDPMDFESLPLDSLRKYKTLYKLSTPSALSHDGFLLNSAVGKKTYSYKHQNRVTKAELAAATKKHFMAQPVRESEIIVDFIYAVKNQDRAFKLQFNP</sequence>
<evidence type="ECO:0000256" key="3">
    <source>
        <dbReference type="ARBA" id="ARBA00022491"/>
    </source>
</evidence>
<evidence type="ECO:0000256" key="5">
    <source>
        <dbReference type="ARBA" id="ARBA00023163"/>
    </source>
</evidence>
<feature type="compositionally biased region" description="Basic and acidic residues" evidence="7">
    <location>
        <begin position="1"/>
        <end position="11"/>
    </location>
</feature>
<protein>
    <recommendedName>
        <fullName evidence="8">Histone deacetylase complex subunit SAP30 Sin3 binding domain-containing protein</fullName>
    </recommendedName>
</protein>
<organism evidence="9 10">
    <name type="scientific">Nadsonia fulvescens var. elongata DSM 6958</name>
    <dbReference type="NCBI Taxonomy" id="857566"/>
    <lineage>
        <taxon>Eukaryota</taxon>
        <taxon>Fungi</taxon>
        <taxon>Dikarya</taxon>
        <taxon>Ascomycota</taxon>
        <taxon>Saccharomycotina</taxon>
        <taxon>Dipodascomycetes</taxon>
        <taxon>Dipodascales</taxon>
        <taxon>Dipodascales incertae sedis</taxon>
        <taxon>Nadsonia</taxon>
    </lineage>
</organism>
<dbReference type="Gene3D" id="6.10.160.20">
    <property type="match status" value="1"/>
</dbReference>
<evidence type="ECO:0000313" key="10">
    <source>
        <dbReference type="Proteomes" id="UP000095009"/>
    </source>
</evidence>
<keyword evidence="5" id="KW-0804">Transcription</keyword>
<feature type="region of interest" description="Disordered" evidence="7">
    <location>
        <begin position="1"/>
        <end position="40"/>
    </location>
</feature>
<dbReference type="PANTHER" id="PTHR13286:SF22">
    <property type="entry name" value="PHD-TYPE DOMAIN-CONTAINING PROTEIN"/>
    <property type="match status" value="1"/>
</dbReference>
<dbReference type="Proteomes" id="UP000095009">
    <property type="component" value="Unassembled WGS sequence"/>
</dbReference>
<comment type="similarity">
    <text evidence="2">Belongs to the SAP30 family.</text>
</comment>
<dbReference type="GO" id="GO:0005634">
    <property type="term" value="C:nucleus"/>
    <property type="evidence" value="ECO:0007669"/>
    <property type="project" value="UniProtKB-SubCell"/>
</dbReference>
<evidence type="ECO:0000256" key="1">
    <source>
        <dbReference type="ARBA" id="ARBA00004123"/>
    </source>
</evidence>
<evidence type="ECO:0000259" key="8">
    <source>
        <dbReference type="Pfam" id="PF13867"/>
    </source>
</evidence>
<dbReference type="Pfam" id="PF13867">
    <property type="entry name" value="SAP30_Sin3_bdg"/>
    <property type="match status" value="1"/>
</dbReference>
<reference evidence="9 10" key="1">
    <citation type="journal article" date="2016" name="Proc. Natl. Acad. Sci. U.S.A.">
        <title>Comparative genomics of biotechnologically important yeasts.</title>
        <authorList>
            <person name="Riley R."/>
            <person name="Haridas S."/>
            <person name="Wolfe K.H."/>
            <person name="Lopes M.R."/>
            <person name="Hittinger C.T."/>
            <person name="Goeker M."/>
            <person name="Salamov A.A."/>
            <person name="Wisecaver J.H."/>
            <person name="Long T.M."/>
            <person name="Calvey C.H."/>
            <person name="Aerts A.L."/>
            <person name="Barry K.W."/>
            <person name="Choi C."/>
            <person name="Clum A."/>
            <person name="Coughlan A.Y."/>
            <person name="Deshpande S."/>
            <person name="Douglass A.P."/>
            <person name="Hanson S.J."/>
            <person name="Klenk H.-P."/>
            <person name="LaButti K.M."/>
            <person name="Lapidus A."/>
            <person name="Lindquist E.A."/>
            <person name="Lipzen A.M."/>
            <person name="Meier-Kolthoff J.P."/>
            <person name="Ohm R.A."/>
            <person name="Otillar R.P."/>
            <person name="Pangilinan J.L."/>
            <person name="Peng Y."/>
            <person name="Rokas A."/>
            <person name="Rosa C.A."/>
            <person name="Scheuner C."/>
            <person name="Sibirny A.A."/>
            <person name="Slot J.C."/>
            <person name="Stielow J.B."/>
            <person name="Sun H."/>
            <person name="Kurtzman C.P."/>
            <person name="Blackwell M."/>
            <person name="Grigoriev I.V."/>
            <person name="Jeffries T.W."/>
        </authorList>
    </citation>
    <scope>NUCLEOTIDE SEQUENCE [LARGE SCALE GENOMIC DNA]</scope>
    <source>
        <strain evidence="9 10">DSM 6958</strain>
    </source>
</reference>
<dbReference type="OrthoDB" id="510958at2759"/>
<evidence type="ECO:0000256" key="6">
    <source>
        <dbReference type="ARBA" id="ARBA00023242"/>
    </source>
</evidence>
<evidence type="ECO:0000256" key="4">
    <source>
        <dbReference type="ARBA" id="ARBA00023015"/>
    </source>
</evidence>